<dbReference type="AlphaFoldDB" id="A0A0D8HKP9"/>
<keyword evidence="2" id="KW-1185">Reference proteome</keyword>
<evidence type="ECO:0000313" key="2">
    <source>
        <dbReference type="Proteomes" id="UP000032360"/>
    </source>
</evidence>
<gene>
    <name evidence="1" type="ORF">AXFE_05880</name>
</gene>
<sequence>MSREVHVRFWESQGVRFPLATHLDKGHRRELIYQFIDIRKADFPINVLCRVLAVSRLCLLPLVGEEEVPRRAT</sequence>
<comment type="caution">
    <text evidence="1">The sequence shown here is derived from an EMBL/GenBank/DDBJ whole genome shotgun (WGS) entry which is preliminary data.</text>
</comment>
<accession>A0A0D8HKP9</accession>
<proteinExistence type="predicted"/>
<evidence type="ECO:0000313" key="1">
    <source>
        <dbReference type="EMBL" id="KJF18508.1"/>
    </source>
</evidence>
<reference evidence="1 2" key="1">
    <citation type="submission" date="2015-01" db="EMBL/GenBank/DDBJ databases">
        <title>Draft genome of the acidophilic iron oxidizer Acidithrix ferrooxidans strain Py-F3.</title>
        <authorList>
            <person name="Poehlein A."/>
            <person name="Eisen S."/>
            <person name="Schloemann M."/>
            <person name="Johnson B.D."/>
            <person name="Daniel R."/>
            <person name="Muehling M."/>
        </authorList>
    </citation>
    <scope>NUCLEOTIDE SEQUENCE [LARGE SCALE GENOMIC DNA]</scope>
    <source>
        <strain evidence="1 2">Py-F3</strain>
    </source>
</reference>
<organism evidence="1 2">
    <name type="scientific">Acidithrix ferrooxidans</name>
    <dbReference type="NCBI Taxonomy" id="1280514"/>
    <lineage>
        <taxon>Bacteria</taxon>
        <taxon>Bacillati</taxon>
        <taxon>Actinomycetota</taxon>
        <taxon>Acidimicrobiia</taxon>
        <taxon>Acidimicrobiales</taxon>
        <taxon>Acidimicrobiaceae</taxon>
        <taxon>Acidithrix</taxon>
    </lineage>
</organism>
<dbReference type="STRING" id="1280514.AXFE_05880"/>
<name>A0A0D8HKP9_9ACTN</name>
<protein>
    <submittedName>
        <fullName evidence="1">Uncharacterized protein</fullName>
    </submittedName>
</protein>
<dbReference type="EMBL" id="JXYS01000014">
    <property type="protein sequence ID" value="KJF18508.1"/>
    <property type="molecule type" value="Genomic_DNA"/>
</dbReference>
<dbReference type="Proteomes" id="UP000032360">
    <property type="component" value="Unassembled WGS sequence"/>
</dbReference>